<dbReference type="InterPro" id="IPR050319">
    <property type="entry name" value="ABC_transp_ATP-bind"/>
</dbReference>
<comment type="similarity">
    <text evidence="2">Belongs to the ABC transporter superfamily.</text>
</comment>
<dbReference type="PANTHER" id="PTHR43776">
    <property type="entry name" value="TRANSPORT ATP-BINDING PROTEIN"/>
    <property type="match status" value="1"/>
</dbReference>
<dbReference type="EMBL" id="NHON01000059">
    <property type="protein sequence ID" value="OWJ64393.1"/>
    <property type="molecule type" value="Genomic_DNA"/>
</dbReference>
<protein>
    <submittedName>
        <fullName evidence="8">Peptide ABC transporter ATP-binding protein</fullName>
    </submittedName>
</protein>
<organism evidence="8 9">
    <name type="scientific">Inquilinus limosus</name>
    <dbReference type="NCBI Taxonomy" id="171674"/>
    <lineage>
        <taxon>Bacteria</taxon>
        <taxon>Pseudomonadati</taxon>
        <taxon>Pseudomonadota</taxon>
        <taxon>Alphaproteobacteria</taxon>
        <taxon>Rhodospirillales</taxon>
        <taxon>Rhodospirillaceae</taxon>
        <taxon>Inquilinus</taxon>
    </lineage>
</organism>
<name>A0A211ZGM6_9PROT</name>
<dbReference type="InterPro" id="IPR013563">
    <property type="entry name" value="Oligopep_ABC_C"/>
</dbReference>
<reference evidence="9" key="1">
    <citation type="submission" date="2017-05" db="EMBL/GenBank/DDBJ databases">
        <authorList>
            <person name="Macchi M."/>
            <person name="Festa S."/>
            <person name="Coppotelli B.M."/>
            <person name="Morelli I.S."/>
        </authorList>
    </citation>
    <scope>NUCLEOTIDE SEQUENCE [LARGE SCALE GENOMIC DNA]</scope>
    <source>
        <strain evidence="9">I</strain>
    </source>
</reference>
<gene>
    <name evidence="8" type="ORF">BWR60_25025</name>
</gene>
<dbReference type="NCBIfam" id="TIGR01727">
    <property type="entry name" value="oligo_HPY"/>
    <property type="match status" value="1"/>
</dbReference>
<dbReference type="AlphaFoldDB" id="A0A211ZGM6"/>
<dbReference type="PROSITE" id="PS00211">
    <property type="entry name" value="ABC_TRANSPORTER_1"/>
    <property type="match status" value="1"/>
</dbReference>
<dbReference type="InterPro" id="IPR003439">
    <property type="entry name" value="ABC_transporter-like_ATP-bd"/>
</dbReference>
<dbReference type="Proteomes" id="UP000196655">
    <property type="component" value="Unassembled WGS sequence"/>
</dbReference>
<dbReference type="Pfam" id="PF08352">
    <property type="entry name" value="oligo_HPY"/>
    <property type="match status" value="1"/>
</dbReference>
<dbReference type="OrthoDB" id="37801at2"/>
<dbReference type="GO" id="GO:0055085">
    <property type="term" value="P:transmembrane transport"/>
    <property type="evidence" value="ECO:0007669"/>
    <property type="project" value="UniProtKB-ARBA"/>
</dbReference>
<dbReference type="InterPro" id="IPR027417">
    <property type="entry name" value="P-loop_NTPase"/>
</dbReference>
<feature type="domain" description="ABC transporter" evidence="7">
    <location>
        <begin position="76"/>
        <end position="327"/>
    </location>
</feature>
<sequence length="405" mass="43383">MAGWCAACAGARSRRGRDDEAHEGPFPPASKPSWRGAKRRGHPGAGASGPGWPRPCGARHDGDGHEGRCDVTQPILELQELSKSFPVGGSLFGRERLQVRAVDRVSFTVRQGEVLGLVGESGSGKSTLGRTLLRLMRPTGGRVLFEGADITDLGRRQLKPIRPRLQFVFQDPAASLNPRMTVGRIVAMPLTVQKDAPPAAERAARVAAALETVGLSASHAERFPHEFSGGQRQRIGIARALVTEPRLLVADEPVSALDVSVQAQIINLLMEVKRRLDLTIVFISHDLAVVGQICDRVAVMYLGRIVEIAPARALFGTPRHPYTEALLSAAPIPDPTLRRPRILLKGELPSPLSPPSGCAFRTRCRYALPACAEAAPPLQPVGEGHLSACIRPELALASPLSPTTA</sequence>
<feature type="compositionally biased region" description="Basic and acidic residues" evidence="6">
    <location>
        <begin position="58"/>
        <end position="68"/>
    </location>
</feature>
<accession>A0A211ZGM6</accession>
<keyword evidence="5 8" id="KW-0067">ATP-binding</keyword>
<evidence type="ECO:0000256" key="4">
    <source>
        <dbReference type="ARBA" id="ARBA00022741"/>
    </source>
</evidence>
<dbReference type="Pfam" id="PF00005">
    <property type="entry name" value="ABC_tran"/>
    <property type="match status" value="1"/>
</dbReference>
<keyword evidence="4" id="KW-0547">Nucleotide-binding</keyword>
<evidence type="ECO:0000256" key="1">
    <source>
        <dbReference type="ARBA" id="ARBA00004417"/>
    </source>
</evidence>
<dbReference type="PROSITE" id="PS50893">
    <property type="entry name" value="ABC_TRANSPORTER_2"/>
    <property type="match status" value="1"/>
</dbReference>
<keyword evidence="3" id="KW-0813">Transport</keyword>
<evidence type="ECO:0000259" key="7">
    <source>
        <dbReference type="PROSITE" id="PS50893"/>
    </source>
</evidence>
<proteinExistence type="inferred from homology"/>
<dbReference type="GO" id="GO:0015833">
    <property type="term" value="P:peptide transport"/>
    <property type="evidence" value="ECO:0007669"/>
    <property type="project" value="InterPro"/>
</dbReference>
<evidence type="ECO:0000256" key="6">
    <source>
        <dbReference type="SAM" id="MobiDB-lite"/>
    </source>
</evidence>
<feature type="region of interest" description="Disordered" evidence="6">
    <location>
        <begin position="1"/>
        <end position="68"/>
    </location>
</feature>
<dbReference type="CDD" id="cd03257">
    <property type="entry name" value="ABC_NikE_OppD_transporters"/>
    <property type="match status" value="1"/>
</dbReference>
<dbReference type="SUPFAM" id="SSF52540">
    <property type="entry name" value="P-loop containing nucleoside triphosphate hydrolases"/>
    <property type="match status" value="1"/>
</dbReference>
<evidence type="ECO:0000256" key="2">
    <source>
        <dbReference type="ARBA" id="ARBA00005417"/>
    </source>
</evidence>
<dbReference type="PANTHER" id="PTHR43776:SF7">
    <property type="entry name" value="D,D-DIPEPTIDE TRANSPORT ATP-BINDING PROTEIN DDPF-RELATED"/>
    <property type="match status" value="1"/>
</dbReference>
<evidence type="ECO:0000256" key="3">
    <source>
        <dbReference type="ARBA" id="ARBA00022448"/>
    </source>
</evidence>
<evidence type="ECO:0000313" key="9">
    <source>
        <dbReference type="Proteomes" id="UP000196655"/>
    </source>
</evidence>
<dbReference type="Gene3D" id="3.40.50.300">
    <property type="entry name" value="P-loop containing nucleotide triphosphate hydrolases"/>
    <property type="match status" value="1"/>
</dbReference>
<comment type="subcellular location">
    <subcellularLocation>
        <location evidence="1">Cell inner membrane</location>
        <topology evidence="1">Peripheral membrane protein</topology>
    </subcellularLocation>
</comment>
<dbReference type="FunFam" id="3.40.50.300:FF:000016">
    <property type="entry name" value="Oligopeptide ABC transporter ATP-binding component"/>
    <property type="match status" value="1"/>
</dbReference>
<evidence type="ECO:0000256" key="5">
    <source>
        <dbReference type="ARBA" id="ARBA00022840"/>
    </source>
</evidence>
<evidence type="ECO:0000313" key="8">
    <source>
        <dbReference type="EMBL" id="OWJ64393.1"/>
    </source>
</evidence>
<dbReference type="GO" id="GO:0005886">
    <property type="term" value="C:plasma membrane"/>
    <property type="evidence" value="ECO:0007669"/>
    <property type="project" value="UniProtKB-SubCell"/>
</dbReference>
<dbReference type="InterPro" id="IPR017871">
    <property type="entry name" value="ABC_transporter-like_CS"/>
</dbReference>
<dbReference type="SMART" id="SM00382">
    <property type="entry name" value="AAA"/>
    <property type="match status" value="1"/>
</dbReference>
<dbReference type="STRING" id="1122125.GCA_000423185_06681"/>
<dbReference type="GO" id="GO:0005524">
    <property type="term" value="F:ATP binding"/>
    <property type="evidence" value="ECO:0007669"/>
    <property type="project" value="UniProtKB-KW"/>
</dbReference>
<dbReference type="GO" id="GO:0016887">
    <property type="term" value="F:ATP hydrolysis activity"/>
    <property type="evidence" value="ECO:0007669"/>
    <property type="project" value="InterPro"/>
</dbReference>
<feature type="compositionally biased region" description="Low complexity" evidence="6">
    <location>
        <begin position="1"/>
        <end position="11"/>
    </location>
</feature>
<keyword evidence="9" id="KW-1185">Reference proteome</keyword>
<dbReference type="InterPro" id="IPR003593">
    <property type="entry name" value="AAA+_ATPase"/>
</dbReference>
<comment type="caution">
    <text evidence="8">The sequence shown here is derived from an EMBL/GenBank/DDBJ whole genome shotgun (WGS) entry which is preliminary data.</text>
</comment>